<proteinExistence type="predicted"/>
<keyword evidence="3" id="KW-1185">Reference proteome</keyword>
<sequence length="209" mass="23592">MDWSRCEDIEYDCRYENNNVIQTDNPNYFDVETGLASPAESRSSGIFTFRKRLSSSNKQSPPSTIGKYNNVESKRRGSLKNLWRSRSNSTTINNPKEAKTLPTCRNAQMTPTNQSSFHSRLETYSESHNNDTDDVFYTKSSDHKFYSLSHNSNSTVDGSAQARRHSVGTFANKDKICTTSFIDEAPLEIAPKAPSQFRRTSRGLGSFTS</sequence>
<protein>
    <submittedName>
        <fullName evidence="2">CLUMA_CG001494, isoform A</fullName>
    </submittedName>
</protein>
<name>A0A1J1HI36_9DIPT</name>
<evidence type="ECO:0000256" key="1">
    <source>
        <dbReference type="SAM" id="MobiDB-lite"/>
    </source>
</evidence>
<accession>A0A1J1HI36</accession>
<reference evidence="2 3" key="1">
    <citation type="submission" date="2015-04" db="EMBL/GenBank/DDBJ databases">
        <authorList>
            <person name="Syromyatnikov M.Y."/>
            <person name="Popov V.N."/>
        </authorList>
    </citation>
    <scope>NUCLEOTIDE SEQUENCE [LARGE SCALE GENOMIC DNA]</scope>
</reference>
<evidence type="ECO:0000313" key="3">
    <source>
        <dbReference type="Proteomes" id="UP000183832"/>
    </source>
</evidence>
<dbReference type="EMBL" id="CVRI01000004">
    <property type="protein sequence ID" value="CRK87704.1"/>
    <property type="molecule type" value="Genomic_DNA"/>
</dbReference>
<dbReference type="Proteomes" id="UP000183832">
    <property type="component" value="Unassembled WGS sequence"/>
</dbReference>
<feature type="compositionally biased region" description="Polar residues" evidence="1">
    <location>
        <begin position="54"/>
        <end position="71"/>
    </location>
</feature>
<feature type="compositionally biased region" description="Polar residues" evidence="1">
    <location>
        <begin position="103"/>
        <end position="118"/>
    </location>
</feature>
<feature type="region of interest" description="Disordered" evidence="1">
    <location>
        <begin position="51"/>
        <end position="129"/>
    </location>
</feature>
<feature type="compositionally biased region" description="Basic and acidic residues" evidence="1">
    <location>
        <begin position="119"/>
        <end position="129"/>
    </location>
</feature>
<feature type="compositionally biased region" description="Polar residues" evidence="1">
    <location>
        <begin position="84"/>
        <end position="94"/>
    </location>
</feature>
<evidence type="ECO:0000313" key="2">
    <source>
        <dbReference type="EMBL" id="CRK87704.1"/>
    </source>
</evidence>
<dbReference type="AlphaFoldDB" id="A0A1J1HI36"/>
<gene>
    <name evidence="2" type="ORF">CLUMA_CG001494</name>
</gene>
<organism evidence="2 3">
    <name type="scientific">Clunio marinus</name>
    <dbReference type="NCBI Taxonomy" id="568069"/>
    <lineage>
        <taxon>Eukaryota</taxon>
        <taxon>Metazoa</taxon>
        <taxon>Ecdysozoa</taxon>
        <taxon>Arthropoda</taxon>
        <taxon>Hexapoda</taxon>
        <taxon>Insecta</taxon>
        <taxon>Pterygota</taxon>
        <taxon>Neoptera</taxon>
        <taxon>Endopterygota</taxon>
        <taxon>Diptera</taxon>
        <taxon>Nematocera</taxon>
        <taxon>Chironomoidea</taxon>
        <taxon>Chironomidae</taxon>
        <taxon>Clunio</taxon>
    </lineage>
</organism>